<keyword evidence="3" id="KW-0436">Ligase</keyword>
<dbReference type="EMBL" id="MU001635">
    <property type="protein sequence ID" value="KAF2483656.1"/>
    <property type="molecule type" value="Genomic_DNA"/>
</dbReference>
<dbReference type="GO" id="GO:0006423">
    <property type="term" value="P:cysteinyl-tRNA aminoacylation"/>
    <property type="evidence" value="ECO:0007669"/>
    <property type="project" value="InterPro"/>
</dbReference>
<gene>
    <name evidence="13" type="ORF">BDY17DRAFT_316928</name>
</gene>
<keyword evidence="6" id="KW-0862">Zinc</keyword>
<evidence type="ECO:0000256" key="7">
    <source>
        <dbReference type="ARBA" id="ARBA00022840"/>
    </source>
</evidence>
<proteinExistence type="inferred from homology"/>
<evidence type="ECO:0000256" key="10">
    <source>
        <dbReference type="ARBA" id="ARBA00031499"/>
    </source>
</evidence>
<evidence type="ECO:0000256" key="3">
    <source>
        <dbReference type="ARBA" id="ARBA00022598"/>
    </source>
</evidence>
<dbReference type="PRINTS" id="PR00983">
    <property type="entry name" value="TRNASYNTHCYS"/>
</dbReference>
<dbReference type="PANTHER" id="PTHR10890">
    <property type="entry name" value="CYSTEINYL-TRNA SYNTHETASE"/>
    <property type="match status" value="1"/>
</dbReference>
<dbReference type="EC" id="6.1.1.16" evidence="2"/>
<dbReference type="Pfam" id="PF01406">
    <property type="entry name" value="tRNA-synt_1e"/>
    <property type="match status" value="1"/>
</dbReference>
<comment type="cofactor">
    <cofactor evidence="1">
        <name>Zn(2+)</name>
        <dbReference type="ChEBI" id="CHEBI:29105"/>
    </cofactor>
</comment>
<evidence type="ECO:0000256" key="8">
    <source>
        <dbReference type="ARBA" id="ARBA00022917"/>
    </source>
</evidence>
<dbReference type="RefSeq" id="XP_033590226.1">
    <property type="nucleotide sequence ID" value="XM_033736046.1"/>
</dbReference>
<dbReference type="InterPro" id="IPR015803">
    <property type="entry name" value="Cys-tRNA-ligase"/>
</dbReference>
<dbReference type="NCBIfam" id="TIGR00435">
    <property type="entry name" value="cysS"/>
    <property type="match status" value="1"/>
</dbReference>
<dbReference type="Proteomes" id="UP000799767">
    <property type="component" value="Unassembled WGS sequence"/>
</dbReference>
<dbReference type="SUPFAM" id="SSF47323">
    <property type="entry name" value="Anticodon-binding domain of a subclass of class I aminoacyl-tRNA synthetases"/>
    <property type="match status" value="1"/>
</dbReference>
<evidence type="ECO:0000256" key="9">
    <source>
        <dbReference type="ARBA" id="ARBA00023146"/>
    </source>
</evidence>
<dbReference type="InterPro" id="IPR032678">
    <property type="entry name" value="tRNA-synt_1_cat_dom"/>
</dbReference>
<accession>A0A6A6PV53</accession>
<protein>
    <recommendedName>
        <fullName evidence="2">cysteine--tRNA ligase</fullName>
        <ecNumber evidence="2">6.1.1.16</ecNumber>
    </recommendedName>
    <alternativeName>
        <fullName evidence="10">Cysteinyl-tRNA synthetase</fullName>
    </alternativeName>
</protein>
<reference evidence="13" key="1">
    <citation type="journal article" date="2020" name="Stud. Mycol.">
        <title>101 Dothideomycetes genomes: a test case for predicting lifestyles and emergence of pathogens.</title>
        <authorList>
            <person name="Haridas S."/>
            <person name="Albert R."/>
            <person name="Binder M."/>
            <person name="Bloem J."/>
            <person name="Labutti K."/>
            <person name="Salamov A."/>
            <person name="Andreopoulos B."/>
            <person name="Baker S."/>
            <person name="Barry K."/>
            <person name="Bills G."/>
            <person name="Bluhm B."/>
            <person name="Cannon C."/>
            <person name="Castanera R."/>
            <person name="Culley D."/>
            <person name="Daum C."/>
            <person name="Ezra D."/>
            <person name="Gonzalez J."/>
            <person name="Henrissat B."/>
            <person name="Kuo A."/>
            <person name="Liang C."/>
            <person name="Lipzen A."/>
            <person name="Lutzoni F."/>
            <person name="Magnuson J."/>
            <person name="Mondo S."/>
            <person name="Nolan M."/>
            <person name="Ohm R."/>
            <person name="Pangilinan J."/>
            <person name="Park H.-J."/>
            <person name="Ramirez L."/>
            <person name="Alfaro M."/>
            <person name="Sun H."/>
            <person name="Tritt A."/>
            <person name="Yoshinaga Y."/>
            <person name="Zwiers L.-H."/>
            <person name="Turgeon B."/>
            <person name="Goodwin S."/>
            <person name="Spatafora J."/>
            <person name="Crous P."/>
            <person name="Grigoriev I."/>
        </authorList>
    </citation>
    <scope>NUCLEOTIDE SEQUENCE</scope>
    <source>
        <strain evidence="13">CBS 113389</strain>
    </source>
</reference>
<keyword evidence="4" id="KW-0479">Metal-binding</keyword>
<dbReference type="GeneID" id="54477048"/>
<dbReference type="OrthoDB" id="438179at2759"/>
<dbReference type="GO" id="GO:0005524">
    <property type="term" value="F:ATP binding"/>
    <property type="evidence" value="ECO:0007669"/>
    <property type="project" value="UniProtKB-KW"/>
</dbReference>
<dbReference type="GO" id="GO:0004817">
    <property type="term" value="F:cysteine-tRNA ligase activity"/>
    <property type="evidence" value="ECO:0007669"/>
    <property type="project" value="UniProtKB-EC"/>
</dbReference>
<evidence type="ECO:0000256" key="2">
    <source>
        <dbReference type="ARBA" id="ARBA00012832"/>
    </source>
</evidence>
<keyword evidence="14" id="KW-1185">Reference proteome</keyword>
<evidence type="ECO:0000256" key="6">
    <source>
        <dbReference type="ARBA" id="ARBA00022833"/>
    </source>
</evidence>
<dbReference type="InterPro" id="IPR009080">
    <property type="entry name" value="tRNAsynth_Ia_anticodon-bd"/>
</dbReference>
<dbReference type="InterPro" id="IPR014729">
    <property type="entry name" value="Rossmann-like_a/b/a_fold"/>
</dbReference>
<keyword evidence="9 13" id="KW-0030">Aminoacyl-tRNA synthetase</keyword>
<feature type="compositionally biased region" description="Basic and acidic residues" evidence="11">
    <location>
        <begin position="773"/>
        <end position="786"/>
    </location>
</feature>
<dbReference type="InterPro" id="IPR024909">
    <property type="entry name" value="Cys-tRNA/MSH_ligase"/>
</dbReference>
<feature type="domain" description="tRNA synthetases class I catalytic" evidence="12">
    <location>
        <begin position="25"/>
        <end position="464"/>
    </location>
</feature>
<sequence>MASKLHVYNSLGKTKQPFVPLDPEGRRVGWYACGPTVYDDSHLGHARTYVTTDIMRRILTDYLGYEVKFVMNITDVDDKIILAARQQYLYARWLQRFQEVNSEVRDTTKQAFDAYLRKNLPSLSQETTAETFAAESERTYGSILHAKPDSEEEQRKLQADKDKEAKIKMHLNTSRSAAEAQQMAQPSIEQFAVKASGVLLPYIDSKESTTISGNDHAIFTKLTKRYEERFFEDMRALNVRYPDVVTRVTEYGPQIVDFVKRIQDNGFAYEHEGSVYYDIGAWEKAGGSYARLKPENRNDEELQADGEGSLSVKKTGFKRSGADFALWKASRPGEPSWPSPWGEGRPGWHIECSAMASDVLGHHFDIHSGGIDLAFPHHDNELAQSEAHFCVNGKGHESDGWVNYFFHTGHLHIQGSKMSKSLKNFTTIREALQQGWTARGLRIVLLLGSWHSGIEIEPGMIKAATSWEERVSNFFIKVQDMQQREGSNGSIEPNGTAQVNGSTATISKDFQKAKLDFRNAICDSFDTSSAMDSISRLITAFNSEKFVPLGTALEISRWVSDMVQMFGLDSESPRAGQIGWSGIDIPDEAKPFIYPLAQLRDKVRDQAIQKDINLPALGRMEDKDTTYTANQIYANANADFQRKIVGLHKQGAAPKEYLAACDQVRDTVLWNLGIYLEDREGQPALVRPLSASLRQERQEREAKAAEKASKSAQKDNAKADKEAADKERLEKGKLDPLQMFRTSEYSAWNDEGLPTKDAEGNDVTKSRSKTLKKQWEAQKKLHEKWKAAGATGA</sequence>
<dbReference type="Gene3D" id="3.40.50.620">
    <property type="entry name" value="HUPs"/>
    <property type="match status" value="1"/>
</dbReference>
<dbReference type="PANTHER" id="PTHR10890:SF3">
    <property type="entry name" value="CYSTEINE--TRNA LIGASE, CYTOPLASMIC"/>
    <property type="match status" value="1"/>
</dbReference>
<feature type="region of interest" description="Disordered" evidence="11">
    <location>
        <begin position="692"/>
        <end position="793"/>
    </location>
</feature>
<evidence type="ECO:0000256" key="4">
    <source>
        <dbReference type="ARBA" id="ARBA00022723"/>
    </source>
</evidence>
<dbReference type="HAMAP" id="MF_00041">
    <property type="entry name" value="Cys_tRNA_synth"/>
    <property type="match status" value="1"/>
</dbReference>
<evidence type="ECO:0000256" key="11">
    <source>
        <dbReference type="SAM" id="MobiDB-lite"/>
    </source>
</evidence>
<dbReference type="SUPFAM" id="SSF52374">
    <property type="entry name" value="Nucleotidylyl transferase"/>
    <property type="match status" value="1"/>
</dbReference>
<dbReference type="CDD" id="cd00672">
    <property type="entry name" value="CysRS_core"/>
    <property type="match status" value="1"/>
</dbReference>
<feature type="compositionally biased region" description="Basic and acidic residues" evidence="11">
    <location>
        <begin position="694"/>
        <end position="734"/>
    </location>
</feature>
<keyword evidence="5" id="KW-0547">Nucleotide-binding</keyword>
<dbReference type="GO" id="GO:0005737">
    <property type="term" value="C:cytoplasm"/>
    <property type="evidence" value="ECO:0007669"/>
    <property type="project" value="TreeGrafter"/>
</dbReference>
<keyword evidence="7" id="KW-0067">ATP-binding</keyword>
<evidence type="ECO:0000313" key="13">
    <source>
        <dbReference type="EMBL" id="KAF2483656.1"/>
    </source>
</evidence>
<dbReference type="AlphaFoldDB" id="A0A6A6PV53"/>
<evidence type="ECO:0000259" key="12">
    <source>
        <dbReference type="Pfam" id="PF01406"/>
    </source>
</evidence>
<keyword evidence="8" id="KW-0648">Protein biosynthesis</keyword>
<evidence type="ECO:0000256" key="1">
    <source>
        <dbReference type="ARBA" id="ARBA00001947"/>
    </source>
</evidence>
<evidence type="ECO:0000256" key="5">
    <source>
        <dbReference type="ARBA" id="ARBA00022741"/>
    </source>
</evidence>
<evidence type="ECO:0000313" key="14">
    <source>
        <dbReference type="Proteomes" id="UP000799767"/>
    </source>
</evidence>
<name>A0A6A6PV53_9PEZI</name>
<dbReference type="GO" id="GO:0046872">
    <property type="term" value="F:metal ion binding"/>
    <property type="evidence" value="ECO:0007669"/>
    <property type="project" value="UniProtKB-KW"/>
</dbReference>
<organism evidence="13 14">
    <name type="scientific">Neohortaea acidophila</name>
    <dbReference type="NCBI Taxonomy" id="245834"/>
    <lineage>
        <taxon>Eukaryota</taxon>
        <taxon>Fungi</taxon>
        <taxon>Dikarya</taxon>
        <taxon>Ascomycota</taxon>
        <taxon>Pezizomycotina</taxon>
        <taxon>Dothideomycetes</taxon>
        <taxon>Dothideomycetidae</taxon>
        <taxon>Mycosphaerellales</taxon>
        <taxon>Teratosphaeriaceae</taxon>
        <taxon>Neohortaea</taxon>
    </lineage>
</organism>
<feature type="compositionally biased region" description="Basic and acidic residues" evidence="11">
    <location>
        <begin position="753"/>
        <end position="765"/>
    </location>
</feature>